<accession>A0A0S4S2K2</accession>
<keyword evidence="3" id="KW-1185">Reference proteome</keyword>
<dbReference type="InterPro" id="IPR050793">
    <property type="entry name" value="CMP-NeuNAc_synthase"/>
</dbReference>
<dbReference type="PANTHER" id="PTHR21485">
    <property type="entry name" value="HAD SUPERFAMILY MEMBERS CMAS AND KDSC"/>
    <property type="match status" value="1"/>
</dbReference>
<protein>
    <submittedName>
        <fullName evidence="2">N-acylneuraminate cytidylyltransferase</fullName>
        <ecNumber evidence="2">2.7.7.43</ecNumber>
    </submittedName>
</protein>
<dbReference type="AlphaFoldDB" id="A0A0S4S2K2"/>
<dbReference type="Proteomes" id="UP000052237">
    <property type="component" value="Unassembled WGS sequence"/>
</dbReference>
<name>A0A0S4S2K2_CAMHY</name>
<reference evidence="2 3" key="1">
    <citation type="submission" date="2015-11" db="EMBL/GenBank/DDBJ databases">
        <authorList>
            <consortium name="Pathogen Informatics"/>
        </authorList>
    </citation>
    <scope>NUCLEOTIDE SEQUENCE [LARGE SCALE GENOMIC DNA]</scope>
    <source>
        <strain evidence="2 3">006A-0059</strain>
    </source>
</reference>
<evidence type="ECO:0000313" key="3">
    <source>
        <dbReference type="Proteomes" id="UP000052237"/>
    </source>
</evidence>
<gene>
    <name evidence="2" type="primary">neuA_1</name>
    <name evidence="2" type="ORF">ERS686654_01122</name>
</gene>
<proteinExistence type="inferred from homology"/>
<dbReference type="InterPro" id="IPR029044">
    <property type="entry name" value="Nucleotide-diphossugar_trans"/>
</dbReference>
<dbReference type="EC" id="2.7.7.43" evidence="2"/>
<dbReference type="EMBL" id="FAVB01000002">
    <property type="protein sequence ID" value="CUU79857.1"/>
    <property type="molecule type" value="Genomic_DNA"/>
</dbReference>
<keyword evidence="2" id="KW-0548">Nucleotidyltransferase</keyword>
<comment type="caution">
    <text evidence="2">The sequence shown here is derived from an EMBL/GenBank/DDBJ whole genome shotgun (WGS) entry which is preliminary data.</text>
</comment>
<evidence type="ECO:0000256" key="1">
    <source>
        <dbReference type="ARBA" id="ARBA00010726"/>
    </source>
</evidence>
<dbReference type="RefSeq" id="WP_081315695.1">
    <property type="nucleotide sequence ID" value="NZ_FAVB01000002.1"/>
</dbReference>
<organism evidence="2 3">
    <name type="scientific">Campylobacter hyointestinalis subsp. hyointestinalis</name>
    <dbReference type="NCBI Taxonomy" id="91352"/>
    <lineage>
        <taxon>Bacteria</taxon>
        <taxon>Pseudomonadati</taxon>
        <taxon>Campylobacterota</taxon>
        <taxon>Epsilonproteobacteria</taxon>
        <taxon>Campylobacterales</taxon>
        <taxon>Campylobacteraceae</taxon>
        <taxon>Campylobacter</taxon>
    </lineage>
</organism>
<comment type="similarity">
    <text evidence="1">Belongs to the CMP-NeuNAc synthase family.</text>
</comment>
<keyword evidence="2" id="KW-0808">Transferase</keyword>
<dbReference type="CDD" id="cd02513">
    <property type="entry name" value="CMP-NeuAc_Synthase"/>
    <property type="match status" value="1"/>
</dbReference>
<dbReference type="GO" id="GO:0008781">
    <property type="term" value="F:N-acylneuraminate cytidylyltransferase activity"/>
    <property type="evidence" value="ECO:0007669"/>
    <property type="project" value="UniProtKB-EC"/>
</dbReference>
<dbReference type="Pfam" id="PF02348">
    <property type="entry name" value="CTP_transf_3"/>
    <property type="match status" value="1"/>
</dbReference>
<dbReference type="Gene3D" id="3.90.550.10">
    <property type="entry name" value="Spore Coat Polysaccharide Biosynthesis Protein SpsA, Chain A"/>
    <property type="match status" value="1"/>
</dbReference>
<evidence type="ECO:0000313" key="2">
    <source>
        <dbReference type="EMBL" id="CUU79857.1"/>
    </source>
</evidence>
<sequence>MYKDKTFLAIIPARGGSKRLPRKNILDLCGKPLVAWSIEAGLKSKYIDKVIVSSDDKEILDISIKFGADIVKRPKDLASDTSTTFDAIKHSIDNLEHYDYIVLLQPTSPLRSEKHIDEAIEFLTDKKADFIISVCKCNHSPLWSNVLPKDLRFDNFIDKKNINIRSQDLPEFYRLNGSIFIGDTNKLLFNKSFYGAENSFAFIMPQIYSTDIDTKLDFEISKIIINKKINKAGGGRSLNLKSINSQLSIQYFKGLNVA</sequence>
<dbReference type="InterPro" id="IPR003329">
    <property type="entry name" value="Cytidylyl_trans"/>
</dbReference>
<dbReference type="SUPFAM" id="SSF53448">
    <property type="entry name" value="Nucleotide-diphospho-sugar transferases"/>
    <property type="match status" value="1"/>
</dbReference>
<dbReference type="PANTHER" id="PTHR21485:SF6">
    <property type="entry name" value="N-ACYLNEURAMINATE CYTIDYLYLTRANSFERASE-RELATED"/>
    <property type="match status" value="1"/>
</dbReference>